<proteinExistence type="predicted"/>
<evidence type="ECO:0000313" key="3">
    <source>
        <dbReference type="Proteomes" id="UP001228113"/>
    </source>
</evidence>
<reference evidence="2" key="1">
    <citation type="journal article" date="2023" name="Int. J. Syst. Evol. Microbiol.">
        <title>Mesoterricola silvestris gen. nov., sp. nov., Mesoterricola sediminis sp. nov., Geothrix oryzae sp. nov., Geothrix edaphica sp. nov., Geothrix rubra sp. nov., and Geothrix limicola sp. nov., six novel members of Acidobacteriota isolated from soils.</title>
        <authorList>
            <person name="Itoh H."/>
            <person name="Sugisawa Y."/>
            <person name="Mise K."/>
            <person name="Xu Z."/>
            <person name="Kuniyasu M."/>
            <person name="Ushijima N."/>
            <person name="Kawano K."/>
            <person name="Kobayashi E."/>
            <person name="Shiratori Y."/>
            <person name="Masuda Y."/>
            <person name="Senoo K."/>
        </authorList>
    </citation>
    <scope>NUCLEOTIDE SEQUENCE</scope>
    <source>
        <strain evidence="2">W786</strain>
    </source>
</reference>
<name>A0AA48GZC9_9BACT</name>
<feature type="region of interest" description="Disordered" evidence="1">
    <location>
        <begin position="61"/>
        <end position="81"/>
    </location>
</feature>
<sequence>MSNPITKPETDRLSLTLTKKTIRDLRLLAAFRDWDNHTLVEDLLQRAGLSCLVAEALNREAHQEASPTVVEANPHKAEMPPKIEVTPKMKVTPKTVANPQPQRATVPIAMQEKPMPMYVEMVPEEPPKVSNPEAGSGVHPDDEDIPW</sequence>
<evidence type="ECO:0000256" key="1">
    <source>
        <dbReference type="SAM" id="MobiDB-lite"/>
    </source>
</evidence>
<dbReference type="Proteomes" id="UP001228113">
    <property type="component" value="Chromosome"/>
</dbReference>
<dbReference type="RefSeq" id="WP_316410700.1">
    <property type="nucleotide sequence ID" value="NZ_AP027081.1"/>
</dbReference>
<keyword evidence="3" id="KW-1185">Reference proteome</keyword>
<protein>
    <submittedName>
        <fullName evidence="2">Uncharacterized protein</fullName>
    </submittedName>
</protein>
<evidence type="ECO:0000313" key="2">
    <source>
        <dbReference type="EMBL" id="BDU78415.1"/>
    </source>
</evidence>
<dbReference type="AlphaFoldDB" id="A0AA48GZC9"/>
<gene>
    <name evidence="2" type="ORF">METESE_33730</name>
</gene>
<organism evidence="2 3">
    <name type="scientific">Mesoterricola sediminis</name>
    <dbReference type="NCBI Taxonomy" id="2927980"/>
    <lineage>
        <taxon>Bacteria</taxon>
        <taxon>Pseudomonadati</taxon>
        <taxon>Acidobacteriota</taxon>
        <taxon>Holophagae</taxon>
        <taxon>Holophagales</taxon>
        <taxon>Holophagaceae</taxon>
        <taxon>Mesoterricola</taxon>
    </lineage>
</organism>
<dbReference type="KEGG" id="msea:METESE_33730"/>
<feature type="region of interest" description="Disordered" evidence="1">
    <location>
        <begin position="123"/>
        <end position="147"/>
    </location>
</feature>
<accession>A0AA48GZC9</accession>
<dbReference type="EMBL" id="AP027081">
    <property type="protein sequence ID" value="BDU78415.1"/>
    <property type="molecule type" value="Genomic_DNA"/>
</dbReference>